<protein>
    <recommendedName>
        <fullName evidence="1">SET domain-containing protein</fullName>
    </recommendedName>
</protein>
<dbReference type="SUPFAM" id="SSF82199">
    <property type="entry name" value="SET domain"/>
    <property type="match status" value="1"/>
</dbReference>
<dbReference type="GO" id="GO:0006357">
    <property type="term" value="P:regulation of transcription by RNA polymerase II"/>
    <property type="evidence" value="ECO:0007669"/>
    <property type="project" value="TreeGrafter"/>
</dbReference>
<dbReference type="EMBL" id="CAJPIZ010013163">
    <property type="protein sequence ID" value="CAG2114098.1"/>
    <property type="molecule type" value="Genomic_DNA"/>
</dbReference>
<dbReference type="OrthoDB" id="5560686at2759"/>
<dbReference type="InterPro" id="IPR051760">
    <property type="entry name" value="KMT5A"/>
</dbReference>
<dbReference type="Proteomes" id="UP000759131">
    <property type="component" value="Unassembled WGS sequence"/>
</dbReference>
<dbReference type="EMBL" id="OC867738">
    <property type="protein sequence ID" value="CAD7633668.1"/>
    <property type="molecule type" value="Genomic_DNA"/>
</dbReference>
<organism evidence="2">
    <name type="scientific">Medioppia subpectinata</name>
    <dbReference type="NCBI Taxonomy" id="1979941"/>
    <lineage>
        <taxon>Eukaryota</taxon>
        <taxon>Metazoa</taxon>
        <taxon>Ecdysozoa</taxon>
        <taxon>Arthropoda</taxon>
        <taxon>Chelicerata</taxon>
        <taxon>Arachnida</taxon>
        <taxon>Acari</taxon>
        <taxon>Acariformes</taxon>
        <taxon>Sarcoptiformes</taxon>
        <taxon>Oribatida</taxon>
        <taxon>Brachypylina</taxon>
        <taxon>Oppioidea</taxon>
        <taxon>Oppiidae</taxon>
        <taxon>Medioppia</taxon>
    </lineage>
</organism>
<dbReference type="GO" id="GO:0005700">
    <property type="term" value="C:polytene chromosome"/>
    <property type="evidence" value="ECO:0007669"/>
    <property type="project" value="TreeGrafter"/>
</dbReference>
<dbReference type="PROSITE" id="PS50280">
    <property type="entry name" value="SET"/>
    <property type="match status" value="1"/>
</dbReference>
<feature type="domain" description="SET" evidence="1">
    <location>
        <begin position="106"/>
        <end position="227"/>
    </location>
</feature>
<evidence type="ECO:0000259" key="1">
    <source>
        <dbReference type="PROSITE" id="PS50280"/>
    </source>
</evidence>
<dbReference type="InterPro" id="IPR001214">
    <property type="entry name" value="SET_dom"/>
</dbReference>
<name>A0A7R9Q6U7_9ACAR</name>
<dbReference type="GO" id="GO:0042799">
    <property type="term" value="F:histone H4K20 methyltransferase activity"/>
    <property type="evidence" value="ECO:0007669"/>
    <property type="project" value="TreeGrafter"/>
</dbReference>
<dbReference type="Gene3D" id="2.170.270.10">
    <property type="entry name" value="SET domain"/>
    <property type="match status" value="1"/>
</dbReference>
<dbReference type="AlphaFoldDB" id="A0A7R9Q6U7"/>
<proteinExistence type="predicted"/>
<accession>A0A7R9Q6U7</accession>
<dbReference type="PANTHER" id="PTHR46167">
    <property type="entry name" value="N-LYSINE METHYLTRANSFERASE KMT5A"/>
    <property type="match status" value="1"/>
</dbReference>
<dbReference type="GO" id="GO:0043516">
    <property type="term" value="P:regulation of DNA damage response, signal transduction by p53 class mediator"/>
    <property type="evidence" value="ECO:0007669"/>
    <property type="project" value="TreeGrafter"/>
</dbReference>
<reference evidence="2" key="1">
    <citation type="submission" date="2020-11" db="EMBL/GenBank/DDBJ databases">
        <authorList>
            <person name="Tran Van P."/>
        </authorList>
    </citation>
    <scope>NUCLEOTIDE SEQUENCE</scope>
</reference>
<dbReference type="GO" id="GO:0005634">
    <property type="term" value="C:nucleus"/>
    <property type="evidence" value="ECO:0007669"/>
    <property type="project" value="TreeGrafter"/>
</dbReference>
<dbReference type="Pfam" id="PF00856">
    <property type="entry name" value="SET"/>
    <property type="match status" value="1"/>
</dbReference>
<dbReference type="InterPro" id="IPR047266">
    <property type="entry name" value="KMT5A-like_SET"/>
</dbReference>
<keyword evidence="3" id="KW-1185">Reference proteome</keyword>
<dbReference type="SMART" id="SM00317">
    <property type="entry name" value="SET"/>
    <property type="match status" value="1"/>
</dbReference>
<evidence type="ECO:0000313" key="3">
    <source>
        <dbReference type="Proteomes" id="UP000759131"/>
    </source>
</evidence>
<dbReference type="PANTHER" id="PTHR46167:SF1">
    <property type="entry name" value="N-LYSINE METHYLTRANSFERASE KMT5A"/>
    <property type="match status" value="1"/>
</dbReference>
<dbReference type="CDD" id="cd10528">
    <property type="entry name" value="SET_SETD8"/>
    <property type="match status" value="1"/>
</dbReference>
<dbReference type="InterPro" id="IPR046341">
    <property type="entry name" value="SET_dom_sf"/>
</dbReference>
<sequence>MRSKSKRKTKCKTIVTNGVNGVNGLTRESINGSISDTSDHNETKVAVKSSKEGNTCRTKTTSHNHLITDYYPTLSSGRKRLTSKALELQREKLIKHYLINDCDPKDLLAVEEFGDKGKGVVASRDISKGSFICEYSGDLVDMERAQCQEVSYALVGAGCYMYYFSWKSKTWCIDATKPSGRFGRLINHSRKTPNCKTKLVESNGRPHLVFIALRDINQSEEILYDYGETDKNAIREHPWLAST</sequence>
<gene>
    <name evidence="2" type="ORF">OSB1V03_LOCUS14064</name>
</gene>
<evidence type="ECO:0000313" key="2">
    <source>
        <dbReference type="EMBL" id="CAD7633668.1"/>
    </source>
</evidence>